<dbReference type="STRING" id="56107.Cylst_0292"/>
<dbReference type="Proteomes" id="UP000010475">
    <property type="component" value="Chromosome"/>
</dbReference>
<dbReference type="AlphaFoldDB" id="K9WQK1"/>
<dbReference type="OrthoDB" id="5720816at2"/>
<dbReference type="KEGG" id="csg:Cylst_0292"/>
<dbReference type="InterPro" id="IPR007715">
    <property type="entry name" value="Coq4"/>
</dbReference>
<dbReference type="Pfam" id="PF05019">
    <property type="entry name" value="Coq4"/>
    <property type="match status" value="1"/>
</dbReference>
<dbReference type="PANTHER" id="PTHR12922">
    <property type="entry name" value="UBIQUINONE BIOSYNTHESIS PROTEIN"/>
    <property type="match status" value="1"/>
</dbReference>
<dbReference type="PANTHER" id="PTHR12922:SF7">
    <property type="entry name" value="UBIQUINONE BIOSYNTHESIS PROTEIN COQ4 HOMOLOG, MITOCHONDRIAL"/>
    <property type="match status" value="1"/>
</dbReference>
<dbReference type="RefSeq" id="WP_015205913.1">
    <property type="nucleotide sequence ID" value="NC_019757.1"/>
</dbReference>
<dbReference type="HOGENOM" id="CLU_083028_0_0_3"/>
<keyword evidence="2" id="KW-1185">Reference proteome</keyword>
<evidence type="ECO:0000313" key="1">
    <source>
        <dbReference type="EMBL" id="AFZ22655.1"/>
    </source>
</evidence>
<protein>
    <submittedName>
        <fullName evidence="1">Uncharacterized protein involved in ubiquinone biosynthesis</fullName>
    </submittedName>
</protein>
<dbReference type="PATRIC" id="fig|56107.3.peg.321"/>
<accession>K9WQK1</accession>
<dbReference type="GO" id="GO:0006744">
    <property type="term" value="P:ubiquinone biosynthetic process"/>
    <property type="evidence" value="ECO:0007669"/>
    <property type="project" value="InterPro"/>
</dbReference>
<evidence type="ECO:0000313" key="2">
    <source>
        <dbReference type="Proteomes" id="UP000010475"/>
    </source>
</evidence>
<name>K9WQK1_9NOST</name>
<sequence length="245" mass="28049">MGYRYINQLATTENIQKFLEFVDLAAGSGVDTNNVFDLDDRFRDSPQMQITMKKLAEDPTSVQMIAEKYMGSDYDLETMLKMPKKSLGWTYAKVVNALGYDPKFYRLRPMDSDVDYVLNRWRKTHDLHHILTGFALDSQGELGVISVTVAQIGLPVFLFLDLIALLMSFLNAGKNDQGLEKLKFSFDLISAGIQMGREAKLLFPIKWEEGFERPLDEWREELNIKPILAGNFSWYSNPILQEAIS</sequence>
<proteinExistence type="predicted"/>
<keyword evidence="1" id="KW-0830">Ubiquinone</keyword>
<organism evidence="1 2">
    <name type="scientific">Cylindrospermum stagnale PCC 7417</name>
    <dbReference type="NCBI Taxonomy" id="56107"/>
    <lineage>
        <taxon>Bacteria</taxon>
        <taxon>Bacillati</taxon>
        <taxon>Cyanobacteriota</taxon>
        <taxon>Cyanophyceae</taxon>
        <taxon>Nostocales</taxon>
        <taxon>Nostocaceae</taxon>
        <taxon>Cylindrospermum</taxon>
    </lineage>
</organism>
<gene>
    <name evidence="1" type="ORF">Cylst_0292</name>
</gene>
<dbReference type="EMBL" id="CP003642">
    <property type="protein sequence ID" value="AFZ22655.1"/>
    <property type="molecule type" value="Genomic_DNA"/>
</dbReference>
<dbReference type="eggNOG" id="COG5031">
    <property type="taxonomic scope" value="Bacteria"/>
</dbReference>
<reference evidence="1 2" key="1">
    <citation type="submission" date="2012-06" db="EMBL/GenBank/DDBJ databases">
        <title>Finished chromosome of genome of Cylindrospermum stagnale PCC 7417.</title>
        <authorList>
            <consortium name="US DOE Joint Genome Institute"/>
            <person name="Gugger M."/>
            <person name="Coursin T."/>
            <person name="Rippka R."/>
            <person name="Tandeau De Marsac N."/>
            <person name="Huntemann M."/>
            <person name="Wei C.-L."/>
            <person name="Han J."/>
            <person name="Detter J.C."/>
            <person name="Han C."/>
            <person name="Tapia R."/>
            <person name="Chen A."/>
            <person name="Kyrpides N."/>
            <person name="Mavromatis K."/>
            <person name="Markowitz V."/>
            <person name="Szeto E."/>
            <person name="Ivanova N."/>
            <person name="Pagani I."/>
            <person name="Pati A."/>
            <person name="Goodwin L."/>
            <person name="Nordberg H.P."/>
            <person name="Cantor M.N."/>
            <person name="Hua S.X."/>
            <person name="Woyke T."/>
            <person name="Kerfeld C.A."/>
        </authorList>
    </citation>
    <scope>NUCLEOTIDE SEQUENCE [LARGE SCALE GENOMIC DNA]</scope>
    <source>
        <strain evidence="1 2">PCC 7417</strain>
    </source>
</reference>